<feature type="transmembrane region" description="Helical" evidence="1">
    <location>
        <begin position="54"/>
        <end position="72"/>
    </location>
</feature>
<organism evidence="2 3">
    <name type="scientific">Slackia isoflavoniconvertens</name>
    <dbReference type="NCBI Taxonomy" id="572010"/>
    <lineage>
        <taxon>Bacteria</taxon>
        <taxon>Bacillati</taxon>
        <taxon>Actinomycetota</taxon>
        <taxon>Coriobacteriia</taxon>
        <taxon>Eggerthellales</taxon>
        <taxon>Eggerthellaceae</taxon>
        <taxon>Slackia</taxon>
    </lineage>
</organism>
<dbReference type="EMBL" id="QIBZ01000006">
    <property type="protein sequence ID" value="RNM35383.1"/>
    <property type="molecule type" value="Genomic_DNA"/>
</dbReference>
<protein>
    <submittedName>
        <fullName evidence="2">Uncharacterized protein</fullName>
    </submittedName>
</protein>
<keyword evidence="1" id="KW-0812">Transmembrane</keyword>
<gene>
    <name evidence="2" type="ORF">DMP05_04280</name>
</gene>
<accession>A0A3N0IEF3</accession>
<dbReference type="AlphaFoldDB" id="A0A3N0IEF3"/>
<dbReference type="GeneID" id="98661953"/>
<dbReference type="RefSeq" id="WP_123219326.1">
    <property type="nucleotide sequence ID" value="NZ_JACHYQ010000001.1"/>
</dbReference>
<evidence type="ECO:0000256" key="1">
    <source>
        <dbReference type="SAM" id="Phobius"/>
    </source>
</evidence>
<name>A0A3N0IEF3_9ACTN</name>
<keyword evidence="3" id="KW-1185">Reference proteome</keyword>
<evidence type="ECO:0000313" key="3">
    <source>
        <dbReference type="Proteomes" id="UP000271472"/>
    </source>
</evidence>
<sequence length="88" mass="9433">MGKHDEEYDFLEDAFRDEPKASTPVHAGDEGTWLDDAFSEQAPVRRKMSGKTKAAIIVAIIAALVLLVLLGVESMNALGAFLSVAATN</sequence>
<proteinExistence type="predicted"/>
<dbReference type="Proteomes" id="UP000271472">
    <property type="component" value="Unassembled WGS sequence"/>
</dbReference>
<evidence type="ECO:0000313" key="2">
    <source>
        <dbReference type="EMBL" id="RNM35383.1"/>
    </source>
</evidence>
<reference evidence="3" key="1">
    <citation type="submission" date="2018-05" db="EMBL/GenBank/DDBJ databases">
        <title>Genome Sequencing of selected type strains of the family Eggerthellaceae.</title>
        <authorList>
            <person name="Danylec N."/>
            <person name="Stoll D.A."/>
            <person name="Doetsch A."/>
            <person name="Huch M."/>
        </authorList>
    </citation>
    <scope>NUCLEOTIDE SEQUENCE [LARGE SCALE GENOMIC DNA]</scope>
    <source>
        <strain evidence="3">DSM 22006</strain>
    </source>
</reference>
<keyword evidence="1" id="KW-0472">Membrane</keyword>
<keyword evidence="1" id="KW-1133">Transmembrane helix</keyword>
<comment type="caution">
    <text evidence="2">The sequence shown here is derived from an EMBL/GenBank/DDBJ whole genome shotgun (WGS) entry which is preliminary data.</text>
</comment>